<comment type="caution">
    <text evidence="2">The sequence shown here is derived from an EMBL/GenBank/DDBJ whole genome shotgun (WGS) entry which is preliminary data.</text>
</comment>
<dbReference type="AlphaFoldDB" id="A0A388M3F6"/>
<evidence type="ECO:0000313" key="2">
    <source>
        <dbReference type="EMBL" id="GBG88993.1"/>
    </source>
</evidence>
<dbReference type="EMBL" id="BFEA01000708">
    <property type="protein sequence ID" value="GBG88993.1"/>
    <property type="molecule type" value="Genomic_DNA"/>
</dbReference>
<dbReference type="Gramene" id="GBG88993">
    <property type="protein sequence ID" value="GBG88993"/>
    <property type="gene ID" value="CBR_g48603"/>
</dbReference>
<dbReference type="Proteomes" id="UP000265515">
    <property type="component" value="Unassembled WGS sequence"/>
</dbReference>
<organism evidence="2 3">
    <name type="scientific">Chara braunii</name>
    <name type="common">Braun's stonewort</name>
    <dbReference type="NCBI Taxonomy" id="69332"/>
    <lineage>
        <taxon>Eukaryota</taxon>
        <taxon>Viridiplantae</taxon>
        <taxon>Streptophyta</taxon>
        <taxon>Charophyceae</taxon>
        <taxon>Charales</taxon>
        <taxon>Characeae</taxon>
        <taxon>Chara</taxon>
    </lineage>
</organism>
<evidence type="ECO:0000313" key="3">
    <source>
        <dbReference type="Proteomes" id="UP000265515"/>
    </source>
</evidence>
<reference evidence="2 3" key="1">
    <citation type="journal article" date="2018" name="Cell">
        <title>The Chara Genome: Secondary Complexity and Implications for Plant Terrestrialization.</title>
        <authorList>
            <person name="Nishiyama T."/>
            <person name="Sakayama H."/>
            <person name="Vries J.D."/>
            <person name="Buschmann H."/>
            <person name="Saint-Marcoux D."/>
            <person name="Ullrich K.K."/>
            <person name="Haas F.B."/>
            <person name="Vanderstraeten L."/>
            <person name="Becker D."/>
            <person name="Lang D."/>
            <person name="Vosolsobe S."/>
            <person name="Rombauts S."/>
            <person name="Wilhelmsson P.K.I."/>
            <person name="Janitza P."/>
            <person name="Kern R."/>
            <person name="Heyl A."/>
            <person name="Rumpler F."/>
            <person name="Villalobos L.I.A.C."/>
            <person name="Clay J.M."/>
            <person name="Skokan R."/>
            <person name="Toyoda A."/>
            <person name="Suzuki Y."/>
            <person name="Kagoshima H."/>
            <person name="Schijlen E."/>
            <person name="Tajeshwar N."/>
            <person name="Catarino B."/>
            <person name="Hetherington A.J."/>
            <person name="Saltykova A."/>
            <person name="Bonnot C."/>
            <person name="Breuninger H."/>
            <person name="Symeonidi A."/>
            <person name="Radhakrishnan G.V."/>
            <person name="Van Nieuwerburgh F."/>
            <person name="Deforce D."/>
            <person name="Chang C."/>
            <person name="Karol K.G."/>
            <person name="Hedrich R."/>
            <person name="Ulvskov P."/>
            <person name="Glockner G."/>
            <person name="Delwiche C.F."/>
            <person name="Petrasek J."/>
            <person name="Van de Peer Y."/>
            <person name="Friml J."/>
            <person name="Beilby M."/>
            <person name="Dolan L."/>
            <person name="Kohara Y."/>
            <person name="Sugano S."/>
            <person name="Fujiyama A."/>
            <person name="Delaux P.-M."/>
            <person name="Quint M."/>
            <person name="TheiBen G."/>
            <person name="Hagemann M."/>
            <person name="Harholt J."/>
            <person name="Dunand C."/>
            <person name="Zachgo S."/>
            <person name="Langdale J."/>
            <person name="Maumus F."/>
            <person name="Straeten D.V.D."/>
            <person name="Gould S.B."/>
            <person name="Rensing S.A."/>
        </authorList>
    </citation>
    <scope>NUCLEOTIDE SEQUENCE [LARGE SCALE GENOMIC DNA]</scope>
    <source>
        <strain evidence="2 3">S276</strain>
    </source>
</reference>
<sequence>MDYVRDMRQRVMEYYRAGGDNTASRRRVIVTSAAVVGGAWLFMRRRNQVSRGTKVPTPSNQTAHRSGLDTHEGPTSKTAPRK</sequence>
<feature type="region of interest" description="Disordered" evidence="1">
    <location>
        <begin position="46"/>
        <end position="82"/>
    </location>
</feature>
<keyword evidence="3" id="KW-1185">Reference proteome</keyword>
<name>A0A388M3F6_CHABU</name>
<accession>A0A388M3F6</accession>
<gene>
    <name evidence="2" type="ORF">CBR_g48603</name>
</gene>
<proteinExistence type="predicted"/>
<evidence type="ECO:0000256" key="1">
    <source>
        <dbReference type="SAM" id="MobiDB-lite"/>
    </source>
</evidence>
<protein>
    <submittedName>
        <fullName evidence="2">Uncharacterized protein</fullName>
    </submittedName>
</protein>